<evidence type="ECO:0000313" key="5">
    <source>
        <dbReference type="EMBL" id="ODP36815.1"/>
    </source>
</evidence>
<name>A0A1E3LUG2_9SPHN</name>
<keyword evidence="3" id="KW-0472">Membrane</keyword>
<reference evidence="5 6" key="1">
    <citation type="submission" date="2016-08" db="EMBL/GenBank/DDBJ databases">
        <title>Draft genome of the agarase producing Sphingomonas sp. MCT13.</title>
        <authorList>
            <person name="D'Andrea M.M."/>
            <person name="Rossolini G.M."/>
            <person name="Thaller M.C."/>
        </authorList>
    </citation>
    <scope>NUCLEOTIDE SEQUENCE [LARGE SCALE GENOMIC DNA]</scope>
    <source>
        <strain evidence="5 6">MCT13</strain>
    </source>
</reference>
<dbReference type="EMBL" id="MDDS01000046">
    <property type="protein sequence ID" value="ODP36815.1"/>
    <property type="molecule type" value="Genomic_DNA"/>
</dbReference>
<keyword evidence="3" id="KW-0812">Transmembrane</keyword>
<protein>
    <recommendedName>
        <fullName evidence="4">HTH tetR-type domain-containing protein</fullName>
    </recommendedName>
</protein>
<dbReference type="AlphaFoldDB" id="A0A1E3LUG2"/>
<feature type="domain" description="HTH tetR-type" evidence="4">
    <location>
        <begin position="6"/>
        <end position="66"/>
    </location>
</feature>
<evidence type="ECO:0000313" key="6">
    <source>
        <dbReference type="Proteomes" id="UP000094487"/>
    </source>
</evidence>
<gene>
    <name evidence="5" type="ORF">BFL28_03635</name>
</gene>
<dbReference type="InterPro" id="IPR001647">
    <property type="entry name" value="HTH_TetR"/>
</dbReference>
<accession>A0A1E3LUG2</accession>
<sequence length="180" mass="19336">MDARVTRTRSLLRDAMLALLQNGDAHSITAQRIVAHAGVGYATFFRHYPGVDTLLLDVADELMGRLVKQVAPALVRGDVGNAVRSVVEFVDLHRHASAALLVGGGDAVRQEVTARAIRYAEGLDLPFDSSVPRGLAVRVVVGGIITILSWWLTEGLTSSADDVSSLIERLTIRALVTPET</sequence>
<evidence type="ECO:0000256" key="1">
    <source>
        <dbReference type="ARBA" id="ARBA00023125"/>
    </source>
</evidence>
<dbReference type="STRING" id="1888892.BFL28_03635"/>
<evidence type="ECO:0000259" key="4">
    <source>
        <dbReference type="PROSITE" id="PS50977"/>
    </source>
</evidence>
<proteinExistence type="predicted"/>
<feature type="transmembrane region" description="Helical" evidence="3">
    <location>
        <begin position="135"/>
        <end position="152"/>
    </location>
</feature>
<keyword evidence="3" id="KW-1133">Transmembrane helix</keyword>
<dbReference type="InterPro" id="IPR009057">
    <property type="entry name" value="Homeodomain-like_sf"/>
</dbReference>
<dbReference type="SUPFAM" id="SSF46689">
    <property type="entry name" value="Homeodomain-like"/>
    <property type="match status" value="1"/>
</dbReference>
<keyword evidence="6" id="KW-1185">Reference proteome</keyword>
<dbReference type="GO" id="GO:0003677">
    <property type="term" value="F:DNA binding"/>
    <property type="evidence" value="ECO:0007669"/>
    <property type="project" value="UniProtKB-UniRule"/>
</dbReference>
<organism evidence="5 6">
    <name type="scientific">Sphingomonas turrisvirgatae</name>
    <dbReference type="NCBI Taxonomy" id="1888892"/>
    <lineage>
        <taxon>Bacteria</taxon>
        <taxon>Pseudomonadati</taxon>
        <taxon>Pseudomonadota</taxon>
        <taxon>Alphaproteobacteria</taxon>
        <taxon>Sphingomonadales</taxon>
        <taxon>Sphingomonadaceae</taxon>
        <taxon>Sphingomonas</taxon>
    </lineage>
</organism>
<dbReference type="Proteomes" id="UP000094487">
    <property type="component" value="Unassembled WGS sequence"/>
</dbReference>
<evidence type="ECO:0000256" key="2">
    <source>
        <dbReference type="PROSITE-ProRule" id="PRU00335"/>
    </source>
</evidence>
<evidence type="ECO:0000256" key="3">
    <source>
        <dbReference type="SAM" id="Phobius"/>
    </source>
</evidence>
<keyword evidence="1 2" id="KW-0238">DNA-binding</keyword>
<dbReference type="OrthoDB" id="9811084at2"/>
<dbReference type="Gene3D" id="1.10.357.10">
    <property type="entry name" value="Tetracycline Repressor, domain 2"/>
    <property type="match status" value="1"/>
</dbReference>
<feature type="DNA-binding region" description="H-T-H motif" evidence="2">
    <location>
        <begin position="29"/>
        <end position="48"/>
    </location>
</feature>
<dbReference type="PROSITE" id="PS50977">
    <property type="entry name" value="HTH_TETR_2"/>
    <property type="match status" value="1"/>
</dbReference>
<comment type="caution">
    <text evidence="5">The sequence shown here is derived from an EMBL/GenBank/DDBJ whole genome shotgun (WGS) entry which is preliminary data.</text>
</comment>